<keyword evidence="1" id="KW-1133">Transmembrane helix</keyword>
<keyword evidence="3" id="KW-1185">Reference proteome</keyword>
<keyword evidence="1" id="KW-0812">Transmembrane</keyword>
<dbReference type="OrthoDB" id="7706486at2"/>
<dbReference type="Proteomes" id="UP000193224">
    <property type="component" value="Unassembled WGS sequence"/>
</dbReference>
<accession>A0A1X7BU94</accession>
<feature type="transmembrane region" description="Helical" evidence="1">
    <location>
        <begin position="12"/>
        <end position="32"/>
    </location>
</feature>
<feature type="transmembrane region" description="Helical" evidence="1">
    <location>
        <begin position="108"/>
        <end position="135"/>
    </location>
</feature>
<dbReference type="EMBL" id="FWXB01000012">
    <property type="protein sequence ID" value="SMC13251.1"/>
    <property type="molecule type" value="Genomic_DNA"/>
</dbReference>
<evidence type="ECO:0000313" key="2">
    <source>
        <dbReference type="EMBL" id="SMC13251.1"/>
    </source>
</evidence>
<sequence>MRYSVNWSRFVLRYALVLMCISLLLFVVAWFFHYSLRSSAATLVPIMLVAMLEGAEYARAEGAMPKGGWAWRQSVLFALVGCGVTMAFAAFFMVAFPGGMGLFLTPKGFASLSAVTVLMIVAILLGTRLFFWLGARSELKSQRRE</sequence>
<evidence type="ECO:0000313" key="3">
    <source>
        <dbReference type="Proteomes" id="UP000193224"/>
    </source>
</evidence>
<dbReference type="InterPro" id="IPR047730">
    <property type="entry name" value="ABZJ_00895-like"/>
</dbReference>
<reference evidence="2 3" key="1">
    <citation type="submission" date="2017-03" db="EMBL/GenBank/DDBJ databases">
        <authorList>
            <person name="Afonso C.L."/>
            <person name="Miller P.J."/>
            <person name="Scott M.A."/>
            <person name="Spackman E."/>
            <person name="Goraichik I."/>
            <person name="Dimitrov K.M."/>
            <person name="Suarez D.L."/>
            <person name="Swayne D.E."/>
        </authorList>
    </citation>
    <scope>NUCLEOTIDE SEQUENCE [LARGE SCALE GENOMIC DNA]</scope>
    <source>
        <strain evidence="2 3">CECT 7745</strain>
    </source>
</reference>
<keyword evidence="1" id="KW-0472">Membrane</keyword>
<protein>
    <recommendedName>
        <fullName evidence="4">Transmembrane protein</fullName>
    </recommendedName>
</protein>
<proteinExistence type="predicted"/>
<feature type="transmembrane region" description="Helical" evidence="1">
    <location>
        <begin position="75"/>
        <end position="96"/>
    </location>
</feature>
<dbReference type="RefSeq" id="WP_085801196.1">
    <property type="nucleotide sequence ID" value="NZ_FWXB01000012.1"/>
</dbReference>
<dbReference type="NCBIfam" id="NF038216">
    <property type="entry name" value="ABZJ_00895_fam"/>
    <property type="match status" value="1"/>
</dbReference>
<dbReference type="AlphaFoldDB" id="A0A1X7BU94"/>
<organism evidence="2 3">
    <name type="scientific">Roseovarius aestuarii</name>
    <dbReference type="NCBI Taxonomy" id="475083"/>
    <lineage>
        <taxon>Bacteria</taxon>
        <taxon>Pseudomonadati</taxon>
        <taxon>Pseudomonadota</taxon>
        <taxon>Alphaproteobacteria</taxon>
        <taxon>Rhodobacterales</taxon>
        <taxon>Roseobacteraceae</taxon>
        <taxon>Roseovarius</taxon>
    </lineage>
</organism>
<evidence type="ECO:0000256" key="1">
    <source>
        <dbReference type="SAM" id="Phobius"/>
    </source>
</evidence>
<evidence type="ECO:0008006" key="4">
    <source>
        <dbReference type="Google" id="ProtNLM"/>
    </source>
</evidence>
<gene>
    <name evidence="2" type="ORF">ROA7745_03096</name>
</gene>
<name>A0A1X7BU94_9RHOB</name>